<proteinExistence type="predicted"/>
<reference evidence="1" key="1">
    <citation type="submission" date="2021-02" db="EMBL/GenBank/DDBJ databases">
        <authorList>
            <consortium name="DOE Joint Genome Institute"/>
            <person name="Ahrendt S."/>
            <person name="Looney B.P."/>
            <person name="Miyauchi S."/>
            <person name="Morin E."/>
            <person name="Drula E."/>
            <person name="Courty P.E."/>
            <person name="Chicoki N."/>
            <person name="Fauchery L."/>
            <person name="Kohler A."/>
            <person name="Kuo A."/>
            <person name="Labutti K."/>
            <person name="Pangilinan J."/>
            <person name="Lipzen A."/>
            <person name="Riley R."/>
            <person name="Andreopoulos W."/>
            <person name="He G."/>
            <person name="Johnson J."/>
            <person name="Barry K.W."/>
            <person name="Grigoriev I.V."/>
            <person name="Nagy L."/>
            <person name="Hibbett D."/>
            <person name="Henrissat B."/>
            <person name="Matheny P.B."/>
            <person name="Labbe J."/>
            <person name="Martin F."/>
        </authorList>
    </citation>
    <scope>NUCLEOTIDE SEQUENCE</scope>
    <source>
        <strain evidence="1">FP105234-sp</strain>
    </source>
</reference>
<accession>A0ACB8S996</accession>
<name>A0ACB8S996_9AGAM</name>
<evidence type="ECO:0000313" key="2">
    <source>
        <dbReference type="Proteomes" id="UP000814033"/>
    </source>
</evidence>
<dbReference type="Proteomes" id="UP000814033">
    <property type="component" value="Unassembled WGS sequence"/>
</dbReference>
<organism evidence="1 2">
    <name type="scientific">Auriscalpium vulgare</name>
    <dbReference type="NCBI Taxonomy" id="40419"/>
    <lineage>
        <taxon>Eukaryota</taxon>
        <taxon>Fungi</taxon>
        <taxon>Dikarya</taxon>
        <taxon>Basidiomycota</taxon>
        <taxon>Agaricomycotina</taxon>
        <taxon>Agaricomycetes</taxon>
        <taxon>Russulales</taxon>
        <taxon>Auriscalpiaceae</taxon>
        <taxon>Auriscalpium</taxon>
    </lineage>
</organism>
<dbReference type="EMBL" id="MU275842">
    <property type="protein sequence ID" value="KAI0052970.1"/>
    <property type="molecule type" value="Genomic_DNA"/>
</dbReference>
<reference evidence="1" key="2">
    <citation type="journal article" date="2022" name="New Phytol.">
        <title>Evolutionary transition to the ectomycorrhizal habit in the genomes of a hyperdiverse lineage of mushroom-forming fungi.</title>
        <authorList>
            <person name="Looney B."/>
            <person name="Miyauchi S."/>
            <person name="Morin E."/>
            <person name="Drula E."/>
            <person name="Courty P.E."/>
            <person name="Kohler A."/>
            <person name="Kuo A."/>
            <person name="LaButti K."/>
            <person name="Pangilinan J."/>
            <person name="Lipzen A."/>
            <person name="Riley R."/>
            <person name="Andreopoulos W."/>
            <person name="He G."/>
            <person name="Johnson J."/>
            <person name="Nolan M."/>
            <person name="Tritt A."/>
            <person name="Barry K.W."/>
            <person name="Grigoriev I.V."/>
            <person name="Nagy L.G."/>
            <person name="Hibbett D."/>
            <person name="Henrissat B."/>
            <person name="Matheny P.B."/>
            <person name="Labbe J."/>
            <person name="Martin F.M."/>
        </authorList>
    </citation>
    <scope>NUCLEOTIDE SEQUENCE</scope>
    <source>
        <strain evidence="1">FP105234-sp</strain>
    </source>
</reference>
<keyword evidence="2" id="KW-1185">Reference proteome</keyword>
<gene>
    <name evidence="1" type="ORF">FA95DRAFT_1048230</name>
</gene>
<evidence type="ECO:0000313" key="1">
    <source>
        <dbReference type="EMBL" id="KAI0052970.1"/>
    </source>
</evidence>
<comment type="caution">
    <text evidence="1">The sequence shown here is derived from an EMBL/GenBank/DDBJ whole genome shotgun (WGS) entry which is preliminary data.</text>
</comment>
<protein>
    <submittedName>
        <fullName evidence="1">Uncharacterized protein</fullName>
    </submittedName>
</protein>
<sequence length="290" mass="31608">MQVRASGSGYLVGRGSSVGRPMERRLKWQSQREVDGRLRVACVYQPDAQRKVYGVSVMGCGLFAQSTVEMLAGAHGERAGDLAQGTAGRDESSSMEVGRVGTRSAPLLTWVPQPDLRSRSSPSRTAFSRCNSREAWSLLELEAQSSSPVHTFRSHSLKDRDCYMQRVSTRVRAPTSSKAGLVRLLFSSRALHPVATHRNRTSHWPSSAVRARPSTFMCHTPVIASVTCSRLKRARPETARQTRAASLFVSPARIVARTSTTVTAIPAGRSGVVRAKAVICANGVYKREVA</sequence>